<evidence type="ECO:0000313" key="7">
    <source>
        <dbReference type="EMBL" id="GLX83807.1"/>
    </source>
</evidence>
<accession>A0ABQ6HAK6</accession>
<dbReference type="Gene3D" id="3.40.50.720">
    <property type="entry name" value="NAD(P)-binding Rossmann-like Domain"/>
    <property type="match status" value="2"/>
</dbReference>
<dbReference type="Proteomes" id="UP001157134">
    <property type="component" value="Unassembled WGS sequence"/>
</dbReference>
<feature type="domain" description="D-isomer specific 2-hydroxyacid dehydrogenase NAD-binding" evidence="6">
    <location>
        <begin position="111"/>
        <end position="298"/>
    </location>
</feature>
<dbReference type="InterPro" id="IPR006139">
    <property type="entry name" value="D-isomer_2_OHA_DH_cat_dom"/>
</dbReference>
<comment type="similarity">
    <text evidence="1 4">Belongs to the D-isomer specific 2-hydroxyacid dehydrogenase family.</text>
</comment>
<dbReference type="RefSeq" id="WP_284295337.1">
    <property type="nucleotide sequence ID" value="NZ_BSSV01000001.1"/>
</dbReference>
<dbReference type="InterPro" id="IPR006140">
    <property type="entry name" value="D-isomer_DH_NAD-bd"/>
</dbReference>
<name>A0ABQ6HAK6_9GAMM</name>
<evidence type="ECO:0000256" key="4">
    <source>
        <dbReference type="RuleBase" id="RU003719"/>
    </source>
</evidence>
<evidence type="ECO:0000313" key="8">
    <source>
        <dbReference type="Proteomes" id="UP001157134"/>
    </source>
</evidence>
<dbReference type="Pfam" id="PF02826">
    <property type="entry name" value="2-Hacid_dh_C"/>
    <property type="match status" value="1"/>
</dbReference>
<dbReference type="InterPro" id="IPR029753">
    <property type="entry name" value="D-isomer_DH_CS"/>
</dbReference>
<proteinExistence type="inferred from homology"/>
<organism evidence="7 8">
    <name type="scientific">Thalassotalea loyana</name>
    <dbReference type="NCBI Taxonomy" id="280483"/>
    <lineage>
        <taxon>Bacteria</taxon>
        <taxon>Pseudomonadati</taxon>
        <taxon>Pseudomonadota</taxon>
        <taxon>Gammaproteobacteria</taxon>
        <taxon>Alteromonadales</taxon>
        <taxon>Colwelliaceae</taxon>
        <taxon>Thalassotalea</taxon>
    </lineage>
</organism>
<gene>
    <name evidence="7" type="primary">ddh</name>
    <name evidence="7" type="ORF">tloyanaT_00590</name>
</gene>
<keyword evidence="3" id="KW-0520">NAD</keyword>
<keyword evidence="8" id="KW-1185">Reference proteome</keyword>
<dbReference type="InterPro" id="IPR036291">
    <property type="entry name" value="NAD(P)-bd_dom_sf"/>
</dbReference>
<feature type="domain" description="D-isomer specific 2-hydroxyacid dehydrogenase catalytic" evidence="5">
    <location>
        <begin position="19"/>
        <end position="326"/>
    </location>
</feature>
<dbReference type="PANTHER" id="PTHR43026">
    <property type="entry name" value="2-HYDROXYACID DEHYDROGENASE HOMOLOG 1-RELATED"/>
    <property type="match status" value="1"/>
</dbReference>
<evidence type="ECO:0000256" key="1">
    <source>
        <dbReference type="ARBA" id="ARBA00005854"/>
    </source>
</evidence>
<dbReference type="PANTHER" id="PTHR43026:SF1">
    <property type="entry name" value="2-HYDROXYACID DEHYDROGENASE HOMOLOG 1-RELATED"/>
    <property type="match status" value="1"/>
</dbReference>
<keyword evidence="2 4" id="KW-0560">Oxidoreductase</keyword>
<dbReference type="PROSITE" id="PS00671">
    <property type="entry name" value="D_2_HYDROXYACID_DH_3"/>
    <property type="match status" value="1"/>
</dbReference>
<dbReference type="CDD" id="cd12183">
    <property type="entry name" value="LDH_like_2"/>
    <property type="match status" value="1"/>
</dbReference>
<dbReference type="SUPFAM" id="SSF51735">
    <property type="entry name" value="NAD(P)-binding Rossmann-fold domains"/>
    <property type="match status" value="1"/>
</dbReference>
<evidence type="ECO:0000256" key="2">
    <source>
        <dbReference type="ARBA" id="ARBA00023002"/>
    </source>
</evidence>
<evidence type="ECO:0000256" key="3">
    <source>
        <dbReference type="ARBA" id="ARBA00023027"/>
    </source>
</evidence>
<dbReference type="InterPro" id="IPR058205">
    <property type="entry name" value="D-LDH-like"/>
</dbReference>
<dbReference type="Pfam" id="PF00389">
    <property type="entry name" value="2-Hacid_dh"/>
    <property type="match status" value="1"/>
</dbReference>
<dbReference type="SUPFAM" id="SSF52283">
    <property type="entry name" value="Formate/glycerate dehydrogenase catalytic domain-like"/>
    <property type="match status" value="1"/>
</dbReference>
<comment type="caution">
    <text evidence="7">The sequence shown here is derived from an EMBL/GenBank/DDBJ whole genome shotgun (WGS) entry which is preliminary data.</text>
</comment>
<protein>
    <submittedName>
        <fullName evidence="7">2-hydroxyacid dehydrogenase</fullName>
    </submittedName>
</protein>
<dbReference type="PROSITE" id="PS00670">
    <property type="entry name" value="D_2_HYDROXYACID_DH_2"/>
    <property type="match status" value="1"/>
</dbReference>
<evidence type="ECO:0000259" key="5">
    <source>
        <dbReference type="Pfam" id="PF00389"/>
    </source>
</evidence>
<evidence type="ECO:0000259" key="6">
    <source>
        <dbReference type="Pfam" id="PF02826"/>
    </source>
</evidence>
<sequence>MEKVAVFSSKKYDRIIADSHTEKSRLEFTFFESALSPETVHLAQGFDAVCIFVNDEANQHVLEQLNSFGISIIALRCAGYNNVDIKAAKALGFTLCRVPEYSPEAVAEHTVGLMLTLSRKFHKAYNRVREGNFALDGLMGFNLHNKTVGLIGTGNIGIATLRILNGFGCQILCHDPIQNPIALELGARYVALDELFKQSDIISLHCPLLPETQHIIDESALNQMKKGVMLINTSRGALIDTQAAINGLKQGLIGYLGLDVYELESGLFFEDLSEQIIQDDIFQRLTTFGNVMITGHQGFFTSEALNTIALTTINNLETLLANKKLDDEFLICGR</sequence>
<reference evidence="7 8" key="1">
    <citation type="submission" date="2023-03" db="EMBL/GenBank/DDBJ databases">
        <title>Thalassotalea loyana LMG 22536T draft genome sequence.</title>
        <authorList>
            <person name="Sawabe T."/>
        </authorList>
    </citation>
    <scope>NUCLEOTIDE SEQUENCE [LARGE SCALE GENOMIC DNA]</scope>
    <source>
        <strain evidence="7 8">LMG 22536</strain>
    </source>
</reference>
<dbReference type="EMBL" id="BSSV01000001">
    <property type="protein sequence ID" value="GLX83807.1"/>
    <property type="molecule type" value="Genomic_DNA"/>
</dbReference>